<dbReference type="AlphaFoldDB" id="A0A6C0CEI5"/>
<organism evidence="1">
    <name type="scientific">viral metagenome</name>
    <dbReference type="NCBI Taxonomy" id="1070528"/>
    <lineage>
        <taxon>unclassified sequences</taxon>
        <taxon>metagenomes</taxon>
        <taxon>organismal metagenomes</taxon>
    </lineage>
</organism>
<evidence type="ECO:0000313" key="1">
    <source>
        <dbReference type="EMBL" id="QHT02109.1"/>
    </source>
</evidence>
<name>A0A6C0CEI5_9ZZZZ</name>
<proteinExistence type="predicted"/>
<sequence length="58" mass="7116">MINIIIRYRNRVYNVKKYYNITETTSDKNSLNRFTYSDLTNYQYVLFITTTISYRNTN</sequence>
<dbReference type="EMBL" id="MN739390">
    <property type="protein sequence ID" value="QHT02109.1"/>
    <property type="molecule type" value="Genomic_DNA"/>
</dbReference>
<protein>
    <submittedName>
        <fullName evidence="1">Uncharacterized protein</fullName>
    </submittedName>
</protein>
<accession>A0A6C0CEI5</accession>
<reference evidence="1" key="1">
    <citation type="journal article" date="2020" name="Nature">
        <title>Giant virus diversity and host interactions through global metagenomics.</title>
        <authorList>
            <person name="Schulz F."/>
            <person name="Roux S."/>
            <person name="Paez-Espino D."/>
            <person name="Jungbluth S."/>
            <person name="Walsh D.A."/>
            <person name="Denef V.J."/>
            <person name="McMahon K.D."/>
            <person name="Konstantinidis K.T."/>
            <person name="Eloe-Fadrosh E.A."/>
            <person name="Kyrpides N.C."/>
            <person name="Woyke T."/>
        </authorList>
    </citation>
    <scope>NUCLEOTIDE SEQUENCE</scope>
    <source>
        <strain evidence="1">GVMAG-M-3300020565-3</strain>
    </source>
</reference>